<reference evidence="1" key="1">
    <citation type="submission" date="2014-07" db="EMBL/GenBank/DDBJ databases">
        <title>Identification of a novel salt tolerance gene in wild soybean by whole-genome sequencing.</title>
        <authorList>
            <person name="Lam H.-M."/>
            <person name="Qi X."/>
            <person name="Li M.-W."/>
            <person name="Liu X."/>
            <person name="Xie M."/>
            <person name="Ni M."/>
            <person name="Xu X."/>
        </authorList>
    </citation>
    <scope>NUCLEOTIDE SEQUENCE [LARGE SCALE GENOMIC DNA]</scope>
    <source>
        <tissue evidence="1">Root</tissue>
    </source>
</reference>
<organism evidence="1">
    <name type="scientific">Glycine soja</name>
    <name type="common">Wild soybean</name>
    <dbReference type="NCBI Taxonomy" id="3848"/>
    <lineage>
        <taxon>Eukaryota</taxon>
        <taxon>Viridiplantae</taxon>
        <taxon>Streptophyta</taxon>
        <taxon>Embryophyta</taxon>
        <taxon>Tracheophyta</taxon>
        <taxon>Spermatophyta</taxon>
        <taxon>Magnoliopsida</taxon>
        <taxon>eudicotyledons</taxon>
        <taxon>Gunneridae</taxon>
        <taxon>Pentapetalae</taxon>
        <taxon>rosids</taxon>
        <taxon>fabids</taxon>
        <taxon>Fabales</taxon>
        <taxon>Fabaceae</taxon>
        <taxon>Papilionoideae</taxon>
        <taxon>50 kb inversion clade</taxon>
        <taxon>NPAAA clade</taxon>
        <taxon>indigoferoid/millettioid clade</taxon>
        <taxon>Phaseoleae</taxon>
        <taxon>Glycine</taxon>
        <taxon>Glycine subgen. Soja</taxon>
    </lineage>
</organism>
<accession>A0A0B2SK97</accession>
<evidence type="ECO:0000313" key="1">
    <source>
        <dbReference type="EMBL" id="KHN45248.1"/>
    </source>
</evidence>
<proteinExistence type="predicted"/>
<gene>
    <name evidence="1" type="ORF">glysoja_041934</name>
</gene>
<sequence>MSKNTLVVALEFKDDFDRYVSDLMVLLLSRAKIKEVRDTYPIAIQNSMYGSQIFVNTDMKEILEFKGLYACHCSYYKQVVGSQ</sequence>
<protein>
    <submittedName>
        <fullName evidence="1">Uncharacterized protein</fullName>
    </submittedName>
</protein>
<dbReference type="Proteomes" id="UP000053555">
    <property type="component" value="Unassembled WGS sequence"/>
</dbReference>
<dbReference type="EMBL" id="KN642490">
    <property type="protein sequence ID" value="KHN45248.1"/>
    <property type="molecule type" value="Genomic_DNA"/>
</dbReference>
<name>A0A0B2SK97_GLYSO</name>
<dbReference type="AlphaFoldDB" id="A0A0B2SK97"/>